<keyword evidence="6 9" id="KW-0804">Transcription</keyword>
<dbReference type="InterPro" id="IPR045174">
    <property type="entry name" value="Dof"/>
</dbReference>
<dbReference type="PROSITE" id="PS01361">
    <property type="entry name" value="ZF_DOF_1"/>
    <property type="match status" value="1"/>
</dbReference>
<evidence type="ECO:0000256" key="3">
    <source>
        <dbReference type="ARBA" id="ARBA00022833"/>
    </source>
</evidence>
<evidence type="ECO:0000313" key="13">
    <source>
        <dbReference type="Proteomes" id="UP001412067"/>
    </source>
</evidence>
<dbReference type="PANTHER" id="PTHR31992:SF141">
    <property type="entry name" value="DOF ZINC FINGER PROTEIN DOF1.4"/>
    <property type="match status" value="1"/>
</dbReference>
<evidence type="ECO:0000313" key="12">
    <source>
        <dbReference type="EMBL" id="KAK8961368.1"/>
    </source>
</evidence>
<evidence type="ECO:0000256" key="7">
    <source>
        <dbReference type="ARBA" id="ARBA00023242"/>
    </source>
</evidence>
<dbReference type="InterPro" id="IPR003851">
    <property type="entry name" value="Znf_Dof"/>
</dbReference>
<accession>A0ABR2MBF6</accession>
<comment type="subcellular location">
    <subcellularLocation>
        <location evidence="8 9">Nucleus</location>
    </subcellularLocation>
</comment>
<protein>
    <recommendedName>
        <fullName evidence="9">Dof zinc finger protein</fullName>
    </recommendedName>
</protein>
<dbReference type="PROSITE" id="PS50884">
    <property type="entry name" value="ZF_DOF_2"/>
    <property type="match status" value="1"/>
</dbReference>
<reference evidence="12 13" key="1">
    <citation type="journal article" date="2022" name="Nat. Plants">
        <title>Genomes of leafy and leafless Platanthera orchids illuminate the evolution of mycoheterotrophy.</title>
        <authorList>
            <person name="Li M.H."/>
            <person name="Liu K.W."/>
            <person name="Li Z."/>
            <person name="Lu H.C."/>
            <person name="Ye Q.L."/>
            <person name="Zhang D."/>
            <person name="Wang J.Y."/>
            <person name="Li Y.F."/>
            <person name="Zhong Z.M."/>
            <person name="Liu X."/>
            <person name="Yu X."/>
            <person name="Liu D.K."/>
            <person name="Tu X.D."/>
            <person name="Liu B."/>
            <person name="Hao Y."/>
            <person name="Liao X.Y."/>
            <person name="Jiang Y.T."/>
            <person name="Sun W.H."/>
            <person name="Chen J."/>
            <person name="Chen Y.Q."/>
            <person name="Ai Y."/>
            <person name="Zhai J.W."/>
            <person name="Wu S.S."/>
            <person name="Zhou Z."/>
            <person name="Hsiao Y.Y."/>
            <person name="Wu W.L."/>
            <person name="Chen Y.Y."/>
            <person name="Lin Y.F."/>
            <person name="Hsu J.L."/>
            <person name="Li C.Y."/>
            <person name="Wang Z.W."/>
            <person name="Zhao X."/>
            <person name="Zhong W.Y."/>
            <person name="Ma X.K."/>
            <person name="Ma L."/>
            <person name="Huang J."/>
            <person name="Chen G.Z."/>
            <person name="Huang M.Z."/>
            <person name="Huang L."/>
            <person name="Peng D.H."/>
            <person name="Luo Y.B."/>
            <person name="Zou S.Q."/>
            <person name="Chen S.P."/>
            <person name="Lan S."/>
            <person name="Tsai W.C."/>
            <person name="Van de Peer Y."/>
            <person name="Liu Z.J."/>
        </authorList>
    </citation>
    <scope>NUCLEOTIDE SEQUENCE [LARGE SCALE GENOMIC DNA]</scope>
    <source>
        <strain evidence="12">Lor288</strain>
    </source>
</reference>
<comment type="caution">
    <text evidence="12">The sequence shown here is derived from an EMBL/GenBank/DDBJ whole genome shotgun (WGS) entry which is preliminary data.</text>
</comment>
<evidence type="ECO:0000256" key="4">
    <source>
        <dbReference type="ARBA" id="ARBA00023015"/>
    </source>
</evidence>
<organism evidence="12 13">
    <name type="scientific">Platanthera guangdongensis</name>
    <dbReference type="NCBI Taxonomy" id="2320717"/>
    <lineage>
        <taxon>Eukaryota</taxon>
        <taxon>Viridiplantae</taxon>
        <taxon>Streptophyta</taxon>
        <taxon>Embryophyta</taxon>
        <taxon>Tracheophyta</taxon>
        <taxon>Spermatophyta</taxon>
        <taxon>Magnoliopsida</taxon>
        <taxon>Liliopsida</taxon>
        <taxon>Asparagales</taxon>
        <taxon>Orchidaceae</taxon>
        <taxon>Orchidoideae</taxon>
        <taxon>Orchideae</taxon>
        <taxon>Orchidinae</taxon>
        <taxon>Platanthera</taxon>
    </lineage>
</organism>
<sequence length="231" mass="24861">MIARIDPGTAAAGQQNGISTPLNCPRCDSANTKFCYYNNYSLSQPRHFCKSCKRYWTRGGTLRNVPVGGGSRKNKRAKKHPRSAAPPPPSLPPIHLATTDFNSLFYSLPAINSATKFDLDALHLAGYDGKYFQPCLAAGNLLDLQKSTPSPKIFLGDHSLLTSQIPSSSSAAVYQPLISFDEFPLETTPAEPISSFPVSGAAVADSSYMYWNQPVSGGWPESGSSSMAPLI</sequence>
<keyword evidence="7 8" id="KW-0539">Nucleus</keyword>
<keyword evidence="13" id="KW-1185">Reference proteome</keyword>
<keyword evidence="2 8" id="KW-0863">Zinc-finger</keyword>
<evidence type="ECO:0000256" key="1">
    <source>
        <dbReference type="ARBA" id="ARBA00022723"/>
    </source>
</evidence>
<evidence type="ECO:0000256" key="8">
    <source>
        <dbReference type="PROSITE-ProRule" id="PRU00071"/>
    </source>
</evidence>
<dbReference type="EMBL" id="JBBWWR010000009">
    <property type="protein sequence ID" value="KAK8961368.1"/>
    <property type="molecule type" value="Genomic_DNA"/>
</dbReference>
<keyword evidence="3 9" id="KW-0862">Zinc</keyword>
<evidence type="ECO:0000256" key="9">
    <source>
        <dbReference type="RuleBase" id="RU369094"/>
    </source>
</evidence>
<evidence type="ECO:0000256" key="10">
    <source>
        <dbReference type="SAM" id="MobiDB-lite"/>
    </source>
</evidence>
<feature type="compositionally biased region" description="Basic residues" evidence="10">
    <location>
        <begin position="72"/>
        <end position="82"/>
    </location>
</feature>
<evidence type="ECO:0000256" key="5">
    <source>
        <dbReference type="ARBA" id="ARBA00023125"/>
    </source>
</evidence>
<dbReference type="Pfam" id="PF02701">
    <property type="entry name" value="Zn_ribbon_Dof"/>
    <property type="match status" value="1"/>
</dbReference>
<evidence type="ECO:0000256" key="2">
    <source>
        <dbReference type="ARBA" id="ARBA00022771"/>
    </source>
</evidence>
<keyword evidence="4 9" id="KW-0805">Transcription regulation</keyword>
<feature type="region of interest" description="Disordered" evidence="10">
    <location>
        <begin position="63"/>
        <end position="92"/>
    </location>
</feature>
<evidence type="ECO:0000259" key="11">
    <source>
        <dbReference type="PROSITE" id="PS50884"/>
    </source>
</evidence>
<keyword evidence="1 9" id="KW-0479">Metal-binding</keyword>
<dbReference type="Proteomes" id="UP001412067">
    <property type="component" value="Unassembled WGS sequence"/>
</dbReference>
<evidence type="ECO:0000256" key="6">
    <source>
        <dbReference type="ARBA" id="ARBA00023163"/>
    </source>
</evidence>
<name>A0ABR2MBF6_9ASPA</name>
<keyword evidence="5 8" id="KW-0238">DNA-binding</keyword>
<comment type="function">
    <text evidence="9">Transcription factor that binds specifically to a 5'-AA[AG]G-3' consensus core sequence.</text>
</comment>
<feature type="domain" description="Dof-type" evidence="11">
    <location>
        <begin position="22"/>
        <end position="76"/>
    </location>
</feature>
<gene>
    <name evidence="12" type="primary">DOF1.4</name>
    <name evidence="12" type="ORF">KSP40_PGU009954</name>
</gene>
<dbReference type="PANTHER" id="PTHR31992">
    <property type="entry name" value="DOF ZINC FINGER PROTEIN DOF1.4-RELATED"/>
    <property type="match status" value="1"/>
</dbReference>
<proteinExistence type="predicted"/>